<dbReference type="EMBL" id="JANQDX010000014">
    <property type="protein sequence ID" value="KAL0912081.1"/>
    <property type="molecule type" value="Genomic_DNA"/>
</dbReference>
<organism evidence="1 2">
    <name type="scientific">Dendrobium thyrsiflorum</name>
    <name type="common">Pinecone-like raceme dendrobium</name>
    <name type="synonym">Orchid</name>
    <dbReference type="NCBI Taxonomy" id="117978"/>
    <lineage>
        <taxon>Eukaryota</taxon>
        <taxon>Viridiplantae</taxon>
        <taxon>Streptophyta</taxon>
        <taxon>Embryophyta</taxon>
        <taxon>Tracheophyta</taxon>
        <taxon>Spermatophyta</taxon>
        <taxon>Magnoliopsida</taxon>
        <taxon>Liliopsida</taxon>
        <taxon>Asparagales</taxon>
        <taxon>Orchidaceae</taxon>
        <taxon>Epidendroideae</taxon>
        <taxon>Malaxideae</taxon>
        <taxon>Dendrobiinae</taxon>
        <taxon>Dendrobium</taxon>
    </lineage>
</organism>
<evidence type="ECO:0000313" key="2">
    <source>
        <dbReference type="Proteomes" id="UP001552299"/>
    </source>
</evidence>
<evidence type="ECO:0000313" key="1">
    <source>
        <dbReference type="EMBL" id="KAL0912081.1"/>
    </source>
</evidence>
<protein>
    <submittedName>
        <fullName evidence="1">Uncharacterized protein</fullName>
    </submittedName>
</protein>
<sequence length="69" mass="7956">MKLGPNLLLHFHHLFRRRSRGLRIFNSHHYFHSGELDQIACILNRTSGLNGSIAMGFRSEEGLLLLRSL</sequence>
<gene>
    <name evidence="1" type="ORF">M5K25_018028</name>
</gene>
<comment type="caution">
    <text evidence="1">The sequence shown here is derived from an EMBL/GenBank/DDBJ whole genome shotgun (WGS) entry which is preliminary data.</text>
</comment>
<reference evidence="1 2" key="1">
    <citation type="journal article" date="2024" name="Plant Biotechnol. J.">
        <title>Dendrobium thyrsiflorum genome and its molecular insights into genes involved in important horticultural traits.</title>
        <authorList>
            <person name="Chen B."/>
            <person name="Wang J.Y."/>
            <person name="Zheng P.J."/>
            <person name="Li K.L."/>
            <person name="Liang Y.M."/>
            <person name="Chen X.F."/>
            <person name="Zhang C."/>
            <person name="Zhao X."/>
            <person name="He X."/>
            <person name="Zhang G.Q."/>
            <person name="Liu Z.J."/>
            <person name="Xu Q."/>
        </authorList>
    </citation>
    <scope>NUCLEOTIDE SEQUENCE [LARGE SCALE GENOMIC DNA]</scope>
    <source>
        <strain evidence="1">GZMU011</strain>
    </source>
</reference>
<accession>A0ABD0UNZ7</accession>
<dbReference type="Proteomes" id="UP001552299">
    <property type="component" value="Unassembled WGS sequence"/>
</dbReference>
<proteinExistence type="predicted"/>
<keyword evidence="2" id="KW-1185">Reference proteome</keyword>
<name>A0ABD0UNZ7_DENTH</name>
<dbReference type="AlphaFoldDB" id="A0ABD0UNZ7"/>